<reference evidence="2" key="1">
    <citation type="submission" date="2018-05" db="EMBL/GenBank/DDBJ databases">
        <authorList>
            <person name="Lanie J.A."/>
            <person name="Ng W.-L."/>
            <person name="Kazmierczak K.M."/>
            <person name="Andrzejewski T.M."/>
            <person name="Davidsen T.M."/>
            <person name="Wayne K.J."/>
            <person name="Tettelin H."/>
            <person name="Glass J.I."/>
            <person name="Rusch D."/>
            <person name="Podicherti R."/>
            <person name="Tsui H.-C.T."/>
            <person name="Winkler M.E."/>
        </authorList>
    </citation>
    <scope>NUCLEOTIDE SEQUENCE</scope>
</reference>
<dbReference type="EMBL" id="UINC01002995">
    <property type="protein sequence ID" value="SVA02343.1"/>
    <property type="molecule type" value="Genomic_DNA"/>
</dbReference>
<dbReference type="PANTHER" id="PTHR47265">
    <property type="entry name" value="IRON-SULFUR ASSEMBLY PROTEIN ISCA, CHLOROPLASTIC"/>
    <property type="match status" value="1"/>
</dbReference>
<dbReference type="GO" id="GO:0009570">
    <property type="term" value="C:chloroplast stroma"/>
    <property type="evidence" value="ECO:0007669"/>
    <property type="project" value="TreeGrafter"/>
</dbReference>
<dbReference type="InterPro" id="IPR000361">
    <property type="entry name" value="ATAP_core_dom"/>
</dbReference>
<organism evidence="2">
    <name type="scientific">marine metagenome</name>
    <dbReference type="NCBI Taxonomy" id="408172"/>
    <lineage>
        <taxon>unclassified sequences</taxon>
        <taxon>metagenomes</taxon>
        <taxon>ecological metagenomes</taxon>
    </lineage>
</organism>
<dbReference type="GO" id="GO:0016226">
    <property type="term" value="P:iron-sulfur cluster assembly"/>
    <property type="evidence" value="ECO:0007669"/>
    <property type="project" value="InterPro"/>
</dbReference>
<dbReference type="InterPro" id="IPR017870">
    <property type="entry name" value="FeS_cluster_insertion_CS"/>
</dbReference>
<dbReference type="InterPro" id="IPR031108">
    <property type="entry name" value="IscA_plant_cyanobact"/>
</dbReference>
<name>A0A381SM33_9ZZZZ</name>
<dbReference type="InterPro" id="IPR035903">
    <property type="entry name" value="HesB-like_dom_sf"/>
</dbReference>
<evidence type="ECO:0000259" key="1">
    <source>
        <dbReference type="Pfam" id="PF01521"/>
    </source>
</evidence>
<evidence type="ECO:0000313" key="2">
    <source>
        <dbReference type="EMBL" id="SVA02343.1"/>
    </source>
</evidence>
<dbReference type="Pfam" id="PF01521">
    <property type="entry name" value="Fe-S_biosyn"/>
    <property type="match status" value="1"/>
</dbReference>
<accession>A0A381SM33</accession>
<dbReference type="InterPro" id="IPR016092">
    <property type="entry name" value="ATAP"/>
</dbReference>
<dbReference type="GO" id="GO:0030674">
    <property type="term" value="F:protein-macromolecule adaptor activity"/>
    <property type="evidence" value="ECO:0007669"/>
    <property type="project" value="TreeGrafter"/>
</dbReference>
<dbReference type="AlphaFoldDB" id="A0A381SM33"/>
<dbReference type="PROSITE" id="PS01152">
    <property type="entry name" value="HESB"/>
    <property type="match status" value="1"/>
</dbReference>
<dbReference type="PANTHER" id="PTHR47265:SF1">
    <property type="entry name" value="IRON-SULFUR ASSEMBLY PROTEIN ISCA, CHLOROPLASTIC"/>
    <property type="match status" value="1"/>
</dbReference>
<dbReference type="GO" id="GO:0051536">
    <property type="term" value="F:iron-sulfur cluster binding"/>
    <property type="evidence" value="ECO:0007669"/>
    <property type="project" value="InterPro"/>
</dbReference>
<gene>
    <name evidence="2" type="ORF">METZ01_LOCUS55197</name>
</gene>
<dbReference type="NCBIfam" id="TIGR00049">
    <property type="entry name" value="iron-sulfur cluster assembly accessory protein"/>
    <property type="match status" value="1"/>
</dbReference>
<dbReference type="Gene3D" id="2.60.300.12">
    <property type="entry name" value="HesB-like domain"/>
    <property type="match status" value="1"/>
</dbReference>
<dbReference type="SUPFAM" id="SSF89360">
    <property type="entry name" value="HesB-like domain"/>
    <property type="match status" value="1"/>
</dbReference>
<sequence length="125" mass="13920">MDKQNTSIDKAQNDFKNAQIFVTEAAAKRLKAVMSAEGKDDHFVRMSVDSGGCSGMNYKMDFDNNQESYDKIFEANGLKVVCDLKSWLYLKNITIDYSDDMLNGGFKIENPNAERTCGCGTSFSA</sequence>
<proteinExistence type="predicted"/>
<protein>
    <recommendedName>
        <fullName evidence="1">Core domain-containing protein</fullName>
    </recommendedName>
</protein>
<feature type="domain" description="Core" evidence="1">
    <location>
        <begin position="19"/>
        <end position="120"/>
    </location>
</feature>